<dbReference type="AlphaFoldDB" id="A0A101QML5"/>
<gene>
    <name evidence="1" type="ORF">AQJ11_03010</name>
</gene>
<dbReference type="RefSeq" id="WP_059261722.1">
    <property type="nucleotide sequence ID" value="NZ_KQ948351.1"/>
</dbReference>
<keyword evidence="2" id="KW-1185">Reference proteome</keyword>
<protein>
    <submittedName>
        <fullName evidence="1">Uncharacterized protein</fullName>
    </submittedName>
</protein>
<dbReference type="EMBL" id="LMWP01000002">
    <property type="protein sequence ID" value="KUN32511.1"/>
    <property type="molecule type" value="Genomic_DNA"/>
</dbReference>
<dbReference type="Proteomes" id="UP000053398">
    <property type="component" value="Unassembled WGS sequence"/>
</dbReference>
<evidence type="ECO:0000313" key="1">
    <source>
        <dbReference type="EMBL" id="KUN32511.1"/>
    </source>
</evidence>
<name>A0A101QML5_STRCK</name>
<organism evidence="1 2">
    <name type="scientific">Streptomyces corchorusii</name>
    <name type="common">Streptomyces chibaensis</name>
    <dbReference type="NCBI Taxonomy" id="1903"/>
    <lineage>
        <taxon>Bacteria</taxon>
        <taxon>Bacillati</taxon>
        <taxon>Actinomycetota</taxon>
        <taxon>Actinomycetes</taxon>
        <taxon>Kitasatosporales</taxon>
        <taxon>Streptomycetaceae</taxon>
        <taxon>Streptomyces</taxon>
    </lineage>
</organism>
<proteinExistence type="predicted"/>
<evidence type="ECO:0000313" key="2">
    <source>
        <dbReference type="Proteomes" id="UP000053398"/>
    </source>
</evidence>
<comment type="caution">
    <text evidence="1">The sequence shown here is derived from an EMBL/GenBank/DDBJ whole genome shotgun (WGS) entry which is preliminary data.</text>
</comment>
<sequence>MPGAYCTFCRRRCFVYRIIPDGPRKGWAGHLATCARGMAHDREQTGHDHTTAINPAQSH</sequence>
<reference evidence="1 2" key="1">
    <citation type="submission" date="2015-10" db="EMBL/GenBank/DDBJ databases">
        <title>Draft genome sequence of Streptomyces corchorusii DSM 40340, type strain for the species Streptomyces corchorusii.</title>
        <authorList>
            <person name="Ruckert C."/>
            <person name="Winkler A."/>
            <person name="Kalinowski J."/>
            <person name="Kampfer P."/>
            <person name="Glaeser S."/>
        </authorList>
    </citation>
    <scope>NUCLEOTIDE SEQUENCE [LARGE SCALE GENOMIC DNA]</scope>
    <source>
        <strain evidence="1 2">DSM 40340</strain>
    </source>
</reference>
<accession>A0A101QML5</accession>